<evidence type="ECO:0000313" key="3">
    <source>
        <dbReference type="EMBL" id="OJD18415.1"/>
    </source>
</evidence>
<dbReference type="EMBL" id="LGRN01000035">
    <property type="protein sequence ID" value="OJD18415.1"/>
    <property type="molecule type" value="Genomic_DNA"/>
</dbReference>
<feature type="domain" description="HNH nuclease" evidence="2">
    <location>
        <begin position="166"/>
        <end position="241"/>
    </location>
</feature>
<comment type="caution">
    <text evidence="3">The sequence shown here is derived from an EMBL/GenBank/DDBJ whole genome shotgun (WGS) entry which is preliminary data.</text>
</comment>
<evidence type="ECO:0000313" key="4">
    <source>
        <dbReference type="Proteomes" id="UP000182235"/>
    </source>
</evidence>
<evidence type="ECO:0000259" key="2">
    <source>
        <dbReference type="Pfam" id="PF13391"/>
    </source>
</evidence>
<sequence length="392" mass="44411">MKKMLADDKIGPGVELADPNRIKLLKKLQNIFGQIPQKAQASFLLCDLDYLKELCGAASTKPGLFDATLRGIHTASNIDNIVTTWCQKSRASSLASSVQTHSPGSHRQKQPSPLRSVTATGTKRHASEELEDTDIPHKRRRLTTDSSERRSRQMRDLCKNRDEYKCVVTKFEGPTDACHIVPFSLNQQSLRASFFELLRILWPQRFEKWQSVVKSGTEFIENMLTLTPTLHRCHSVGLFGLQPVEASSDGKSIKLKFFWLAQRDTFSNIMTDITAIPPFPDNVQLKGIQVCNVQDGHLIKSGEIIELKTADPANKPLPDWDLLELQWVMQRLTALRGAADIPDSVHSESEKYLEMEVFTEEDSAVEDQRTMEDSFHKIHTWMENQSVQPQLV</sequence>
<gene>
    <name evidence="3" type="ORF">AJ78_01534</name>
</gene>
<keyword evidence="4" id="KW-1185">Reference proteome</keyword>
<dbReference type="VEuPathDB" id="FungiDB:AJ78_01534"/>
<dbReference type="Proteomes" id="UP000182235">
    <property type="component" value="Unassembled WGS sequence"/>
</dbReference>
<evidence type="ECO:0000256" key="1">
    <source>
        <dbReference type="SAM" id="MobiDB-lite"/>
    </source>
</evidence>
<protein>
    <recommendedName>
        <fullName evidence="2">HNH nuclease domain-containing protein</fullName>
    </recommendedName>
</protein>
<accession>A0A1J9QQF6</accession>
<dbReference type="Pfam" id="PF13391">
    <property type="entry name" value="HNH_2"/>
    <property type="match status" value="1"/>
</dbReference>
<organism evidence="3 4">
    <name type="scientific">Emergomyces pasteurianus Ep9510</name>
    <dbReference type="NCBI Taxonomy" id="1447872"/>
    <lineage>
        <taxon>Eukaryota</taxon>
        <taxon>Fungi</taxon>
        <taxon>Dikarya</taxon>
        <taxon>Ascomycota</taxon>
        <taxon>Pezizomycotina</taxon>
        <taxon>Eurotiomycetes</taxon>
        <taxon>Eurotiomycetidae</taxon>
        <taxon>Onygenales</taxon>
        <taxon>Ajellomycetaceae</taxon>
        <taxon>Emergomyces</taxon>
    </lineage>
</organism>
<feature type="compositionally biased region" description="Basic and acidic residues" evidence="1">
    <location>
        <begin position="142"/>
        <end position="154"/>
    </location>
</feature>
<feature type="compositionally biased region" description="Polar residues" evidence="1">
    <location>
        <begin position="110"/>
        <end position="121"/>
    </location>
</feature>
<dbReference type="OrthoDB" id="5416097at2759"/>
<proteinExistence type="predicted"/>
<feature type="region of interest" description="Disordered" evidence="1">
    <location>
        <begin position="96"/>
        <end position="154"/>
    </location>
</feature>
<dbReference type="AlphaFoldDB" id="A0A1J9QQF6"/>
<reference evidence="3 4" key="1">
    <citation type="submission" date="2015-07" db="EMBL/GenBank/DDBJ databases">
        <title>Emmonsia species relationships and genome sequence.</title>
        <authorList>
            <consortium name="The Broad Institute Genomics Platform"/>
            <person name="Cuomo C.A."/>
            <person name="Munoz J.F."/>
            <person name="Imamovic A."/>
            <person name="Priest M.E."/>
            <person name="Young S."/>
            <person name="Clay O.K."/>
            <person name="McEwen J.G."/>
        </authorList>
    </citation>
    <scope>NUCLEOTIDE SEQUENCE [LARGE SCALE GENOMIC DNA]</scope>
    <source>
        <strain evidence="3 4">UAMH 9510</strain>
    </source>
</reference>
<dbReference type="InterPro" id="IPR003615">
    <property type="entry name" value="HNH_nuc"/>
</dbReference>
<name>A0A1J9QQF6_9EURO</name>